<dbReference type="SUPFAM" id="SSF56672">
    <property type="entry name" value="DNA/RNA polymerases"/>
    <property type="match status" value="1"/>
</dbReference>
<evidence type="ECO:0000313" key="1">
    <source>
        <dbReference type="EMBL" id="PNX64751.1"/>
    </source>
</evidence>
<protein>
    <submittedName>
        <fullName evidence="1">Uncharacterized protein</fullName>
    </submittedName>
</protein>
<reference evidence="1 2" key="1">
    <citation type="journal article" date="2014" name="Am. J. Bot.">
        <title>Genome assembly and annotation for red clover (Trifolium pratense; Fabaceae).</title>
        <authorList>
            <person name="Istvanek J."/>
            <person name="Jaros M."/>
            <person name="Krenek A."/>
            <person name="Repkova J."/>
        </authorList>
    </citation>
    <scope>NUCLEOTIDE SEQUENCE [LARGE SCALE GENOMIC DNA]</scope>
    <source>
        <strain evidence="2">cv. Tatra</strain>
        <tissue evidence="1">Young leaves</tissue>
    </source>
</reference>
<name>A0A2K3KEN8_TRIPR</name>
<gene>
    <name evidence="1" type="ORF">L195_g054179</name>
</gene>
<sequence>MLLVKEKDGSKRLCVDYRPLNKVVTEDKYSLAEAQQKRGGIAVDPSRESAVLHFTPDAVYPDMTSLHSLQDVVLRCIKDDLRRSSDAEGLSSCACSRKLKINKRNYPTDELELAAAAVVLKVRRRYLYGSSL</sequence>
<feature type="non-terminal residue" evidence="1">
    <location>
        <position position="132"/>
    </location>
</feature>
<dbReference type="Gene3D" id="3.10.10.10">
    <property type="entry name" value="HIV Type 1 Reverse Transcriptase, subunit A, domain 1"/>
    <property type="match status" value="1"/>
</dbReference>
<evidence type="ECO:0000313" key="2">
    <source>
        <dbReference type="Proteomes" id="UP000236291"/>
    </source>
</evidence>
<comment type="caution">
    <text evidence="1">The sequence shown here is derived from an EMBL/GenBank/DDBJ whole genome shotgun (WGS) entry which is preliminary data.</text>
</comment>
<organism evidence="1 2">
    <name type="scientific">Trifolium pratense</name>
    <name type="common">Red clover</name>
    <dbReference type="NCBI Taxonomy" id="57577"/>
    <lineage>
        <taxon>Eukaryota</taxon>
        <taxon>Viridiplantae</taxon>
        <taxon>Streptophyta</taxon>
        <taxon>Embryophyta</taxon>
        <taxon>Tracheophyta</taxon>
        <taxon>Spermatophyta</taxon>
        <taxon>Magnoliopsida</taxon>
        <taxon>eudicotyledons</taxon>
        <taxon>Gunneridae</taxon>
        <taxon>Pentapetalae</taxon>
        <taxon>rosids</taxon>
        <taxon>fabids</taxon>
        <taxon>Fabales</taxon>
        <taxon>Fabaceae</taxon>
        <taxon>Papilionoideae</taxon>
        <taxon>50 kb inversion clade</taxon>
        <taxon>NPAAA clade</taxon>
        <taxon>Hologalegina</taxon>
        <taxon>IRL clade</taxon>
        <taxon>Trifolieae</taxon>
        <taxon>Trifolium</taxon>
    </lineage>
</organism>
<dbReference type="Proteomes" id="UP000236291">
    <property type="component" value="Unassembled WGS sequence"/>
</dbReference>
<reference evidence="1 2" key="2">
    <citation type="journal article" date="2017" name="Front. Plant Sci.">
        <title>Gene Classification and Mining of Molecular Markers Useful in Red Clover (Trifolium pratense) Breeding.</title>
        <authorList>
            <person name="Istvanek J."/>
            <person name="Dluhosova J."/>
            <person name="Dluhos P."/>
            <person name="Patkova L."/>
            <person name="Nedelnik J."/>
            <person name="Repkova J."/>
        </authorList>
    </citation>
    <scope>NUCLEOTIDE SEQUENCE [LARGE SCALE GENOMIC DNA]</scope>
    <source>
        <strain evidence="2">cv. Tatra</strain>
        <tissue evidence="1">Young leaves</tissue>
    </source>
</reference>
<proteinExistence type="predicted"/>
<accession>A0A2K3KEN8</accession>
<dbReference type="EMBL" id="ASHM01093828">
    <property type="protein sequence ID" value="PNX64751.1"/>
    <property type="molecule type" value="Genomic_DNA"/>
</dbReference>
<dbReference type="InterPro" id="IPR043502">
    <property type="entry name" value="DNA/RNA_pol_sf"/>
</dbReference>
<dbReference type="AlphaFoldDB" id="A0A2K3KEN8"/>